<comment type="caution">
    <text evidence="2">The sequence shown here is derived from an EMBL/GenBank/DDBJ whole genome shotgun (WGS) entry which is preliminary data.</text>
</comment>
<accession>A0A6G4W773</accession>
<proteinExistence type="predicted"/>
<evidence type="ECO:0000313" key="3">
    <source>
        <dbReference type="Proteomes" id="UP001642900"/>
    </source>
</evidence>
<dbReference type="EMBL" id="JAAKZF010000003">
    <property type="protein sequence ID" value="NGO50601.1"/>
    <property type="molecule type" value="Genomic_DNA"/>
</dbReference>
<organism evidence="2 3">
    <name type="scientific">Allomesorhizobium camelthorni</name>
    <dbReference type="NCBI Taxonomy" id="475069"/>
    <lineage>
        <taxon>Bacteria</taxon>
        <taxon>Pseudomonadati</taxon>
        <taxon>Pseudomonadota</taxon>
        <taxon>Alphaproteobacteria</taxon>
        <taxon>Hyphomicrobiales</taxon>
        <taxon>Phyllobacteriaceae</taxon>
        <taxon>Allomesorhizobium</taxon>
    </lineage>
</organism>
<sequence length="79" mass="8887">MSNPDRKHDNRTQGVWTVQQARDRFEELLDAAANKGPQQIHDTERGIVFGLEKSAPSKKSGRDFLLKGGPLDDRDIDPD</sequence>
<feature type="compositionally biased region" description="Basic and acidic residues" evidence="1">
    <location>
        <begin position="60"/>
        <end position="73"/>
    </location>
</feature>
<feature type="region of interest" description="Disordered" evidence="1">
    <location>
        <begin position="54"/>
        <end position="79"/>
    </location>
</feature>
<gene>
    <name evidence="2" type="ORF">G6N73_05305</name>
</gene>
<protein>
    <recommendedName>
        <fullName evidence="4">Type II toxin-antitoxin system prevent-host-death family antitoxin</fullName>
    </recommendedName>
</protein>
<dbReference type="AlphaFoldDB" id="A0A6G4W773"/>
<evidence type="ECO:0000313" key="2">
    <source>
        <dbReference type="EMBL" id="NGO50601.1"/>
    </source>
</evidence>
<keyword evidence="3" id="KW-1185">Reference proteome</keyword>
<dbReference type="Gene3D" id="3.40.1620.10">
    <property type="entry name" value="YefM-like domain"/>
    <property type="match status" value="1"/>
</dbReference>
<evidence type="ECO:0008006" key="4">
    <source>
        <dbReference type="Google" id="ProtNLM"/>
    </source>
</evidence>
<reference evidence="2 3" key="1">
    <citation type="submission" date="2020-02" db="EMBL/GenBank/DDBJ databases">
        <title>Genome sequence of strain CCNWXJ40-4.</title>
        <authorList>
            <person name="Gao J."/>
            <person name="Sun J."/>
        </authorList>
    </citation>
    <scope>NUCLEOTIDE SEQUENCE [LARGE SCALE GENOMIC DNA]</scope>
    <source>
        <strain evidence="2 3">CCNWXJ 40-4</strain>
    </source>
</reference>
<dbReference type="Proteomes" id="UP001642900">
    <property type="component" value="Unassembled WGS sequence"/>
</dbReference>
<evidence type="ECO:0000256" key="1">
    <source>
        <dbReference type="SAM" id="MobiDB-lite"/>
    </source>
</evidence>
<name>A0A6G4W773_9HYPH</name>
<dbReference type="RefSeq" id="WP_165024287.1">
    <property type="nucleotide sequence ID" value="NZ_JAAKZF010000003.1"/>
</dbReference>